<dbReference type="EMBL" id="CP078073">
    <property type="protein sequence ID" value="QXL86471.1"/>
    <property type="molecule type" value="Genomic_DNA"/>
</dbReference>
<proteinExistence type="predicted"/>
<dbReference type="EMBL" id="JAIMBW010000001">
    <property type="protein sequence ID" value="MBY4893771.1"/>
    <property type="molecule type" value="Genomic_DNA"/>
</dbReference>
<organism evidence="2">
    <name type="scientific">Gymnodinialimonas phycosphaerae</name>
    <dbReference type="NCBI Taxonomy" id="2841589"/>
    <lineage>
        <taxon>Bacteria</taxon>
        <taxon>Pseudomonadati</taxon>
        <taxon>Pseudomonadota</taxon>
        <taxon>Alphaproteobacteria</taxon>
        <taxon>Rhodobacterales</taxon>
        <taxon>Paracoccaceae</taxon>
        <taxon>Gymnodinialimonas</taxon>
    </lineage>
</organism>
<accession>A0A975TSE7</accession>
<name>A0A975TSE7_9RHOB</name>
<keyword evidence="3" id="KW-1185">Reference proteome</keyword>
<keyword evidence="1" id="KW-0472">Membrane</keyword>
<dbReference type="AlphaFoldDB" id="A0A975TSE7"/>
<reference evidence="2 3" key="1">
    <citation type="submission" date="2021-07" db="EMBL/GenBank/DDBJ databases">
        <title>Karlodiniumbacter phycospheric gen. nov., sp. nov., a phycosphere bacterium isolated from karlodinium veneficum.</title>
        <authorList>
            <person name="Peng Y."/>
            <person name="Jiang L."/>
            <person name="Lee J."/>
        </authorList>
    </citation>
    <scope>NUCLEOTIDE SEQUENCE</scope>
    <source>
        <strain evidence="2 3">N5</strain>
    </source>
</reference>
<sequence>MTHLHIFALNEPVAVSHTNLTRQQGLTPDLPPLAAWLGVDSLDTDEIELFPIKDLSDMALSDYINLAFAPEDPIPSAIVTRLDALDGAVLLVPEDGLATPPNPGPQATLIASLPLARADNTASLPKASTTPMPNPAAPRHEVGPPIALYALIGMAILAAIIVFVGWR</sequence>
<gene>
    <name evidence="2" type="ORF">KUL25_13455</name>
</gene>
<evidence type="ECO:0000313" key="2">
    <source>
        <dbReference type="EMBL" id="QXL86471.1"/>
    </source>
</evidence>
<evidence type="ECO:0000256" key="1">
    <source>
        <dbReference type="SAM" id="Phobius"/>
    </source>
</evidence>
<protein>
    <submittedName>
        <fullName evidence="2">Uncharacterized protein</fullName>
    </submittedName>
</protein>
<keyword evidence="1" id="KW-1133">Transmembrane helix</keyword>
<keyword evidence="1" id="KW-0812">Transmembrane</keyword>
<dbReference type="RefSeq" id="WP_257893423.1">
    <property type="nucleotide sequence ID" value="NZ_JAIMBW010000001.1"/>
</dbReference>
<dbReference type="Proteomes" id="UP000693972">
    <property type="component" value="Unassembled WGS sequence"/>
</dbReference>
<evidence type="ECO:0000313" key="3">
    <source>
        <dbReference type="Proteomes" id="UP000693972"/>
    </source>
</evidence>
<feature type="transmembrane region" description="Helical" evidence="1">
    <location>
        <begin position="146"/>
        <end position="166"/>
    </location>
</feature>